<reference evidence="12 13" key="1">
    <citation type="submission" date="2019-09" db="EMBL/GenBank/DDBJ databases">
        <title>Bird 10,000 Genomes (B10K) Project - Family phase.</title>
        <authorList>
            <person name="Zhang G."/>
        </authorList>
    </citation>
    <scope>NUCLEOTIDE SEQUENCE [LARGE SCALE GENOMIC DNA]</scope>
    <source>
        <strain evidence="12">B10K-DU-001-02</strain>
        <tissue evidence="12">Muscle</tissue>
    </source>
</reference>
<evidence type="ECO:0000256" key="4">
    <source>
        <dbReference type="ARBA" id="ARBA00022989"/>
    </source>
</evidence>
<feature type="region of interest" description="Disordered" evidence="9">
    <location>
        <begin position="339"/>
        <end position="427"/>
    </location>
</feature>
<evidence type="ECO:0000313" key="13">
    <source>
        <dbReference type="Proteomes" id="UP000591535"/>
    </source>
</evidence>
<feature type="non-terminal residue" evidence="12">
    <location>
        <position position="427"/>
    </location>
</feature>
<dbReference type="PROSITE" id="PS50262">
    <property type="entry name" value="G_PROTEIN_RECEP_F1_2"/>
    <property type="match status" value="1"/>
</dbReference>
<dbReference type="PRINTS" id="PR00237">
    <property type="entry name" value="GPCRRHODOPSN"/>
</dbReference>
<feature type="transmembrane region" description="Helical" evidence="10">
    <location>
        <begin position="242"/>
        <end position="262"/>
    </location>
</feature>
<evidence type="ECO:0000256" key="10">
    <source>
        <dbReference type="SAM" id="Phobius"/>
    </source>
</evidence>
<dbReference type="Gene3D" id="1.20.1070.10">
    <property type="entry name" value="Rhodopsin 7-helix transmembrane proteins"/>
    <property type="match status" value="1"/>
</dbReference>
<evidence type="ECO:0000256" key="8">
    <source>
        <dbReference type="ARBA" id="ARBA00023224"/>
    </source>
</evidence>
<evidence type="ECO:0000256" key="2">
    <source>
        <dbReference type="ARBA" id="ARBA00022475"/>
    </source>
</evidence>
<evidence type="ECO:0000313" key="12">
    <source>
        <dbReference type="EMBL" id="NXG17769.1"/>
    </source>
</evidence>
<keyword evidence="2" id="KW-1003">Cell membrane</keyword>
<evidence type="ECO:0000256" key="7">
    <source>
        <dbReference type="ARBA" id="ARBA00023170"/>
    </source>
</evidence>
<dbReference type="Pfam" id="PF00001">
    <property type="entry name" value="7tm_1"/>
    <property type="match status" value="1"/>
</dbReference>
<dbReference type="InterPro" id="IPR000276">
    <property type="entry name" value="GPCR_Rhodpsn"/>
</dbReference>
<protein>
    <submittedName>
        <fullName evidence="12">GPR75 protein</fullName>
    </submittedName>
</protein>
<dbReference type="GO" id="GO:0016493">
    <property type="term" value="F:C-C chemokine receptor activity"/>
    <property type="evidence" value="ECO:0007669"/>
    <property type="project" value="TreeGrafter"/>
</dbReference>
<keyword evidence="8" id="KW-0807">Transducer</keyword>
<comment type="caution">
    <text evidence="12">The sequence shown here is derived from an EMBL/GenBank/DDBJ whole genome shotgun (WGS) entry which is preliminary data.</text>
</comment>
<dbReference type="SUPFAM" id="SSF81321">
    <property type="entry name" value="Family A G protein-coupled receptor-like"/>
    <property type="match status" value="1"/>
</dbReference>
<keyword evidence="5" id="KW-0297">G-protein coupled receptor</keyword>
<feature type="domain" description="G-protein coupled receptors family 1 profile" evidence="11">
    <location>
        <begin position="20"/>
        <end position="299"/>
    </location>
</feature>
<evidence type="ECO:0000256" key="3">
    <source>
        <dbReference type="ARBA" id="ARBA00022692"/>
    </source>
</evidence>
<evidence type="ECO:0000256" key="1">
    <source>
        <dbReference type="ARBA" id="ARBA00004651"/>
    </source>
</evidence>
<comment type="subcellular location">
    <subcellularLocation>
        <location evidence="1">Cell membrane</location>
        <topology evidence="1">Multi-pass membrane protein</topology>
    </subcellularLocation>
</comment>
<proteinExistence type="predicted"/>
<evidence type="ECO:0000259" key="11">
    <source>
        <dbReference type="PROSITE" id="PS50262"/>
    </source>
</evidence>
<feature type="transmembrane region" description="Helical" evidence="10">
    <location>
        <begin position="121"/>
        <end position="139"/>
    </location>
</feature>
<feature type="transmembrane region" description="Helical" evidence="10">
    <location>
        <begin position="78"/>
        <end position="100"/>
    </location>
</feature>
<feature type="compositionally biased region" description="Polar residues" evidence="9">
    <location>
        <begin position="408"/>
        <end position="427"/>
    </location>
</feature>
<keyword evidence="4 10" id="KW-1133">Transmembrane helix</keyword>
<keyword evidence="7" id="KW-0675">Receptor</keyword>
<evidence type="ECO:0000256" key="6">
    <source>
        <dbReference type="ARBA" id="ARBA00023136"/>
    </source>
</evidence>
<dbReference type="EMBL" id="VWZG01004547">
    <property type="protein sequence ID" value="NXG17769.1"/>
    <property type="molecule type" value="Genomic_DNA"/>
</dbReference>
<keyword evidence="3 10" id="KW-0812">Transmembrane</keyword>
<accession>A0A7K8ZSK1</accession>
<feature type="transmembrane region" description="Helical" evidence="10">
    <location>
        <begin position="6"/>
        <end position="29"/>
    </location>
</feature>
<feature type="transmembrane region" description="Helical" evidence="10">
    <location>
        <begin position="159"/>
        <end position="184"/>
    </location>
</feature>
<feature type="non-terminal residue" evidence="12">
    <location>
        <position position="1"/>
    </location>
</feature>
<dbReference type="AlphaFoldDB" id="A0A7K8ZSK1"/>
<feature type="transmembrane region" description="Helical" evidence="10">
    <location>
        <begin position="49"/>
        <end position="72"/>
    </location>
</feature>
<keyword evidence="6 10" id="KW-0472">Membrane</keyword>
<dbReference type="PANTHER" id="PTHR24228">
    <property type="entry name" value="B2 BRADYKININ RECEPTOR/ANGIOTENSIN II RECEPTOR"/>
    <property type="match status" value="1"/>
</dbReference>
<dbReference type="Proteomes" id="UP000591535">
    <property type="component" value="Unassembled WGS sequence"/>
</dbReference>
<evidence type="ECO:0000256" key="9">
    <source>
        <dbReference type="SAM" id="MobiDB-lite"/>
    </source>
</evidence>
<sequence>ATLAACTSLLALVFCLGSYGNLIVLLSFFDPALRKFRTDFDFMVLNLSVCDLFVCGAASPMLALVLFLGHGVPAAFCFAFRLTSSALVLMSLETVAAIALQRLRVVLGGRPARGGSAARSLLLVLALWAASFALATPAMPRARGSPRCLPLASLADARATLILYLYIADFMCCVAVVATCYAMIARTLRRSAQARQGPAVPPKGTPRAQPLALYRSQGSGRGAMRLPTASALKMAPAKDARALLTCAVIVLSVLLCCLPLGISLLQAALSGRAGLVLCQLELCGFTLVFFKSGLNPFIYSRSSAGLRRRVLGALQCAVLLCCCRRRTRLRALGTGSLEVNRNKSSHHDTNSAYMLSPKLPKRSLEQAGAPSRSRDSMLSPRASAGPQRGGQSSSTPVDTRMEPYYSVYHSSPSQDGSTPSALQPATS</sequence>
<dbReference type="PANTHER" id="PTHR24228:SF55">
    <property type="entry name" value="G-PROTEIN COUPLED RECEPTOR 75-RELATED"/>
    <property type="match status" value="1"/>
</dbReference>
<dbReference type="InterPro" id="IPR017452">
    <property type="entry name" value="GPCR_Rhodpsn_7TM"/>
</dbReference>
<dbReference type="GO" id="GO:0005886">
    <property type="term" value="C:plasma membrane"/>
    <property type="evidence" value="ECO:0007669"/>
    <property type="project" value="UniProtKB-SubCell"/>
</dbReference>
<name>A0A7K8ZSK1_9PASS</name>
<organism evidence="12 13">
    <name type="scientific">Grallaria varia</name>
    <name type="common">variegated antpitta</name>
    <dbReference type="NCBI Taxonomy" id="117165"/>
    <lineage>
        <taxon>Eukaryota</taxon>
        <taxon>Metazoa</taxon>
        <taxon>Chordata</taxon>
        <taxon>Craniata</taxon>
        <taxon>Vertebrata</taxon>
        <taxon>Euteleostomi</taxon>
        <taxon>Archelosauria</taxon>
        <taxon>Archosauria</taxon>
        <taxon>Dinosauria</taxon>
        <taxon>Saurischia</taxon>
        <taxon>Theropoda</taxon>
        <taxon>Coelurosauria</taxon>
        <taxon>Aves</taxon>
        <taxon>Neognathae</taxon>
        <taxon>Neoaves</taxon>
        <taxon>Telluraves</taxon>
        <taxon>Australaves</taxon>
        <taxon>Passeriformes</taxon>
        <taxon>Formicariidae</taxon>
        <taxon>Grallaria</taxon>
    </lineage>
</organism>
<gene>
    <name evidence="12" type="primary">Gpr75</name>
    <name evidence="12" type="ORF">GRAVAR_R14763</name>
</gene>
<keyword evidence="13" id="KW-1185">Reference proteome</keyword>
<evidence type="ECO:0000256" key="5">
    <source>
        <dbReference type="ARBA" id="ARBA00023040"/>
    </source>
</evidence>